<organism evidence="2 3">
    <name type="scientific">Undibacterium danionis</name>
    <dbReference type="NCBI Taxonomy" id="1812100"/>
    <lineage>
        <taxon>Bacteria</taxon>
        <taxon>Pseudomonadati</taxon>
        <taxon>Pseudomonadota</taxon>
        <taxon>Betaproteobacteria</taxon>
        <taxon>Burkholderiales</taxon>
        <taxon>Oxalobacteraceae</taxon>
        <taxon>Undibacterium</taxon>
    </lineage>
</organism>
<dbReference type="EMBL" id="JBHLXJ010000004">
    <property type="protein sequence ID" value="MFC0349003.1"/>
    <property type="molecule type" value="Genomic_DNA"/>
</dbReference>
<dbReference type="Pfam" id="PF13487">
    <property type="entry name" value="HD_5"/>
    <property type="match status" value="1"/>
</dbReference>
<dbReference type="SUPFAM" id="SSF109604">
    <property type="entry name" value="HD-domain/PDEase-like"/>
    <property type="match status" value="1"/>
</dbReference>
<dbReference type="RefSeq" id="WP_390210312.1">
    <property type="nucleotide sequence ID" value="NZ_JBHLXJ010000004.1"/>
</dbReference>
<dbReference type="Proteomes" id="UP001589844">
    <property type="component" value="Unassembled WGS sequence"/>
</dbReference>
<evidence type="ECO:0000313" key="2">
    <source>
        <dbReference type="EMBL" id="MFC0349003.1"/>
    </source>
</evidence>
<comment type="caution">
    <text evidence="2">The sequence shown here is derived from an EMBL/GenBank/DDBJ whole genome shotgun (WGS) entry which is preliminary data.</text>
</comment>
<gene>
    <name evidence="2" type="ORF">ACFFJH_04230</name>
</gene>
<dbReference type="InterPro" id="IPR003607">
    <property type="entry name" value="HD/PDEase_dom"/>
</dbReference>
<name>A0ABV6IB43_9BURK</name>
<reference evidence="2 3" key="1">
    <citation type="submission" date="2024-09" db="EMBL/GenBank/DDBJ databases">
        <authorList>
            <person name="Sun Q."/>
            <person name="Mori K."/>
        </authorList>
    </citation>
    <scope>NUCLEOTIDE SEQUENCE [LARGE SCALE GENOMIC DNA]</scope>
    <source>
        <strain evidence="2 3">CCM 8677</strain>
    </source>
</reference>
<keyword evidence="2" id="KW-0378">Hydrolase</keyword>
<dbReference type="PANTHER" id="PTHR43155">
    <property type="entry name" value="CYCLIC DI-GMP PHOSPHODIESTERASE PA4108-RELATED"/>
    <property type="match status" value="1"/>
</dbReference>
<keyword evidence="3" id="KW-1185">Reference proteome</keyword>
<dbReference type="Gene3D" id="1.10.3210.10">
    <property type="entry name" value="Hypothetical protein af1432"/>
    <property type="match status" value="1"/>
</dbReference>
<dbReference type="InterPro" id="IPR037522">
    <property type="entry name" value="HD_GYP_dom"/>
</dbReference>
<dbReference type="EC" id="3.1.4.-" evidence="2"/>
<feature type="domain" description="HD-GYP" evidence="1">
    <location>
        <begin position="117"/>
        <end position="313"/>
    </location>
</feature>
<evidence type="ECO:0000313" key="3">
    <source>
        <dbReference type="Proteomes" id="UP001589844"/>
    </source>
</evidence>
<dbReference type="PANTHER" id="PTHR43155:SF2">
    <property type="entry name" value="CYCLIC DI-GMP PHOSPHODIESTERASE PA4108"/>
    <property type="match status" value="1"/>
</dbReference>
<proteinExistence type="predicted"/>
<dbReference type="PROSITE" id="PS51832">
    <property type="entry name" value="HD_GYP"/>
    <property type="match status" value="1"/>
</dbReference>
<sequence length="383" mass="42338">MSKKRISVSDVQIGQALKWDVYGSDGGLLLRRGFVVSNENQIEILLQRGMYLASDIGEDEPQIDAEGRKIFPKTVERPSVVRMIAQVRNELSTLSFNLTEAPQARTQFLVLAKKTMIATYLDSDVALGSILLHQTGGYAVRHCVDVAIVSILVAKALKKTDEEIIFLVAACLSMNISMLSQQEHLQAKSEDLSADEQALIFHHPEQSVALLKAAGVHDEAWLSWILHHHENEDGTGYPGKKHSADIPQNAKIISIADRYCARICARSYRKSLLPSAALKDILVAGKSTVDLMLVALFIRELGTYPIGSFVKLENGELGVVTSKGGTATTPYVHVLTDAWGAPLPVPIKRDTHKNLHGIREVLHRDQVRVIFAMRHLWGEIAME</sequence>
<dbReference type="CDD" id="cd00077">
    <property type="entry name" value="HDc"/>
    <property type="match status" value="1"/>
</dbReference>
<protein>
    <submittedName>
        <fullName evidence="2">HD-GYP domain-containing protein</fullName>
        <ecNumber evidence="2">3.1.4.-</ecNumber>
    </submittedName>
</protein>
<evidence type="ECO:0000259" key="1">
    <source>
        <dbReference type="PROSITE" id="PS51832"/>
    </source>
</evidence>
<dbReference type="GO" id="GO:0016787">
    <property type="term" value="F:hydrolase activity"/>
    <property type="evidence" value="ECO:0007669"/>
    <property type="project" value="UniProtKB-KW"/>
</dbReference>
<accession>A0ABV6IB43</accession>